<protein>
    <recommendedName>
        <fullName evidence="4">F-box domain protein</fullName>
    </recommendedName>
</protein>
<evidence type="ECO:0000313" key="2">
    <source>
        <dbReference type="EMBL" id="OGM48892.1"/>
    </source>
</evidence>
<feature type="compositionally biased region" description="Polar residues" evidence="1">
    <location>
        <begin position="341"/>
        <end position="358"/>
    </location>
</feature>
<sequence>MVYLNHTQLRGVAKTTSVSHDQLSGTTLGCSGDGSAGSSVTSLRSSSVATSSAGSSEILVGLGISTTTLGLKVEDHQLPITPRPYHGHCVGGNGTLLRRNELDKPLPPLPLGESAPSYGTIEQRYLEHGLPKHYPLPPRPLGREHWSLPNKPEARDLAALDRAFARKGLLSNPLRHLRAHRHLHDAPTAALSAPLVHGLDEEPRKTGPLQRWQPLETRNKPGVSPVEPAAPITQTQHNEPIPNPALVSAWAEDIPAIPATTAAPQAILDRSPAHPPWRNEPPIHTDLGAVTRVQRILSILLENRAFLCMPNMLDEDRERYANDFIAEAQLLLLGRSQPTLRTSGSGSHAQGPSSTACAGSTGPITPMPQPRHSIYELDVRSRASSYQCAWNVPVPVMLRILQQVDCLEDLFSVARVNRVAYKTFKAHELPLIQRTLWKVSPPAWELRQVSEVAIPYTKNGPDGSPLAASLYLRHYARDLETLVRIKILIWCSCRAVVREEMMEALCNTGSERGAAVEDAIWRVWTFCHLFGSRKGRECDLTGQVRWLRGQTCSSVLPQVCCTSPDPSDFNTVLFTPPDGFAHGNQGPLSEEQLCDMLEVWTAMATLLDFLRVQTPHARRYGVFNNTGITPGNKQQEEFMLNAWLDFILTLGPAAVLELAQSGRRFGPGTAFAHANSNGWTHWNPPPFNSGSPDSGFLAAAVKAVSKPV</sequence>
<evidence type="ECO:0008006" key="4">
    <source>
        <dbReference type="Google" id="ProtNLM"/>
    </source>
</evidence>
<gene>
    <name evidence="2" type="ORF">ABOM_003211</name>
</gene>
<feature type="region of interest" description="Disordered" evidence="1">
    <location>
        <begin position="341"/>
        <end position="371"/>
    </location>
</feature>
<proteinExistence type="predicted"/>
<evidence type="ECO:0000313" key="3">
    <source>
        <dbReference type="Proteomes" id="UP000179179"/>
    </source>
</evidence>
<comment type="caution">
    <text evidence="2">The sequence shown here is derived from an EMBL/GenBank/DDBJ whole genome shotgun (WGS) entry which is preliminary data.</text>
</comment>
<dbReference type="EMBL" id="LYCR01000012">
    <property type="protein sequence ID" value="OGM48892.1"/>
    <property type="molecule type" value="Genomic_DNA"/>
</dbReference>
<evidence type="ECO:0000256" key="1">
    <source>
        <dbReference type="SAM" id="MobiDB-lite"/>
    </source>
</evidence>
<dbReference type="Proteomes" id="UP000179179">
    <property type="component" value="Unassembled WGS sequence"/>
</dbReference>
<dbReference type="OrthoDB" id="5376710at2759"/>
<dbReference type="AlphaFoldDB" id="A0A1F8AB16"/>
<feature type="region of interest" description="Disordered" evidence="1">
    <location>
        <begin position="20"/>
        <end position="41"/>
    </location>
</feature>
<keyword evidence="3" id="KW-1185">Reference proteome</keyword>
<dbReference type="RefSeq" id="XP_022392609.1">
    <property type="nucleotide sequence ID" value="XM_022530341.1"/>
</dbReference>
<feature type="compositionally biased region" description="Polar residues" evidence="1">
    <location>
        <begin position="20"/>
        <end position="29"/>
    </location>
</feature>
<organism evidence="2 3">
    <name type="scientific">Aspergillus bombycis</name>
    <dbReference type="NCBI Taxonomy" id="109264"/>
    <lineage>
        <taxon>Eukaryota</taxon>
        <taxon>Fungi</taxon>
        <taxon>Dikarya</taxon>
        <taxon>Ascomycota</taxon>
        <taxon>Pezizomycotina</taxon>
        <taxon>Eurotiomycetes</taxon>
        <taxon>Eurotiomycetidae</taxon>
        <taxon>Eurotiales</taxon>
        <taxon>Aspergillaceae</taxon>
        <taxon>Aspergillus</taxon>
    </lineage>
</organism>
<dbReference type="STRING" id="109264.A0A1F8AB16"/>
<name>A0A1F8AB16_9EURO</name>
<dbReference type="GeneID" id="34446601"/>
<reference evidence="2 3" key="1">
    <citation type="journal article" date="2016" name="Genome Biol. Evol.">
        <title>Draft genome sequence of an aflatoxigenic Aspergillus species, A. bombycis.</title>
        <authorList>
            <person name="Moore G.G."/>
            <person name="Mack B.M."/>
            <person name="Beltz S.B."/>
            <person name="Gilbert M.K."/>
        </authorList>
    </citation>
    <scope>NUCLEOTIDE SEQUENCE [LARGE SCALE GENOMIC DNA]</scope>
    <source>
        <strain evidence="3">NRRL 26010</strain>
    </source>
</reference>
<accession>A0A1F8AB16</accession>